<dbReference type="EMBL" id="LWBO01000024">
    <property type="protein sequence ID" value="OQP44395.1"/>
    <property type="molecule type" value="Genomic_DNA"/>
</dbReference>
<evidence type="ECO:0000313" key="6">
    <source>
        <dbReference type="Proteomes" id="UP000192277"/>
    </source>
</evidence>
<accession>A0ABX3NST8</accession>
<dbReference type="PANTHER" id="PTHR34218">
    <property type="entry name" value="PEPTIDASE S45 PENICILLIN AMIDASE"/>
    <property type="match status" value="1"/>
</dbReference>
<dbReference type="InterPro" id="IPR023343">
    <property type="entry name" value="Penicillin_amidase_dom1"/>
</dbReference>
<keyword evidence="4" id="KW-0865">Zymogen</keyword>
<evidence type="ECO:0000313" key="5">
    <source>
        <dbReference type="EMBL" id="OQP44395.1"/>
    </source>
</evidence>
<evidence type="ECO:0000256" key="3">
    <source>
        <dbReference type="ARBA" id="ARBA00022801"/>
    </source>
</evidence>
<keyword evidence="3" id="KW-0378">Hydrolase</keyword>
<comment type="caution">
    <text evidence="5">The sequence shown here is derived from an EMBL/GenBank/DDBJ whole genome shotgun (WGS) entry which is preliminary data.</text>
</comment>
<proteinExistence type="inferred from homology"/>
<evidence type="ECO:0008006" key="7">
    <source>
        <dbReference type="Google" id="ProtNLM"/>
    </source>
</evidence>
<dbReference type="InterPro" id="IPR043146">
    <property type="entry name" value="Penicillin_amidase_N_B-knob"/>
</dbReference>
<dbReference type="InterPro" id="IPR002692">
    <property type="entry name" value="S45"/>
</dbReference>
<dbReference type="Gene3D" id="1.10.1400.10">
    <property type="match status" value="1"/>
</dbReference>
<evidence type="ECO:0000256" key="1">
    <source>
        <dbReference type="ARBA" id="ARBA00006586"/>
    </source>
</evidence>
<dbReference type="InterPro" id="IPR029055">
    <property type="entry name" value="Ntn_hydrolases_N"/>
</dbReference>
<keyword evidence="2" id="KW-0732">Signal</keyword>
<protein>
    <recommendedName>
        <fullName evidence="7">Penicillin acylase family protein</fullName>
    </recommendedName>
</protein>
<keyword evidence="6" id="KW-1185">Reference proteome</keyword>
<dbReference type="Gene3D" id="1.10.439.10">
    <property type="entry name" value="Penicillin Amidohydrolase, domain 1"/>
    <property type="match status" value="1"/>
</dbReference>
<gene>
    <name evidence="5" type="ORF">A4D02_34795</name>
</gene>
<dbReference type="Gene3D" id="2.30.120.10">
    <property type="match status" value="1"/>
</dbReference>
<evidence type="ECO:0000256" key="2">
    <source>
        <dbReference type="ARBA" id="ARBA00022729"/>
    </source>
</evidence>
<organism evidence="5 6">
    <name type="scientific">Niastella koreensis</name>
    <dbReference type="NCBI Taxonomy" id="354356"/>
    <lineage>
        <taxon>Bacteria</taxon>
        <taxon>Pseudomonadati</taxon>
        <taxon>Bacteroidota</taxon>
        <taxon>Chitinophagia</taxon>
        <taxon>Chitinophagales</taxon>
        <taxon>Chitinophagaceae</taxon>
        <taxon>Niastella</taxon>
    </lineage>
</organism>
<reference evidence="5 6" key="1">
    <citation type="submission" date="2016-04" db="EMBL/GenBank/DDBJ databases">
        <authorList>
            <person name="Chen L."/>
            <person name="Zhuang W."/>
            <person name="Wang G."/>
        </authorList>
    </citation>
    <scope>NUCLEOTIDE SEQUENCE [LARGE SCALE GENOMIC DNA]</scope>
    <source>
        <strain evidence="6">GR20</strain>
    </source>
</reference>
<dbReference type="InterPro" id="IPR043147">
    <property type="entry name" value="Penicillin_amidase_A-knob"/>
</dbReference>
<dbReference type="PIRSF" id="PIRSF001227">
    <property type="entry name" value="Pen_acylase"/>
    <property type="match status" value="1"/>
</dbReference>
<dbReference type="Pfam" id="PF01804">
    <property type="entry name" value="Penicil_amidase"/>
    <property type="match status" value="1"/>
</dbReference>
<dbReference type="Gene3D" id="3.60.20.10">
    <property type="entry name" value="Glutamine Phosphoribosylpyrophosphate, subunit 1, domain 1"/>
    <property type="match status" value="1"/>
</dbReference>
<dbReference type="PANTHER" id="PTHR34218:SF3">
    <property type="entry name" value="ACYL-HOMOSERINE LACTONE ACYLASE PVDQ"/>
    <property type="match status" value="1"/>
</dbReference>
<dbReference type="CDD" id="cd03747">
    <property type="entry name" value="Ntn_PGA_like"/>
    <property type="match status" value="1"/>
</dbReference>
<comment type="similarity">
    <text evidence="1">Belongs to the peptidase S45 family.</text>
</comment>
<sequence length="806" mass="91486">MKKVVTFTITVTALVLVIYICSRQFGNVPPLGRILNPFTGLIQNEDDENLQKSRVNIGHLGLTESVAVYFDNRKVPHIFAKNTADLYFVQGYITASLRLWQMDFLTYVSAGRLGEIFEGKFFDYDRTQRRIGILEAAKASVKMIEADKETNQIITAYTKGVNAYIAQLGYKNMPVEYKLLNYRPEPWSKLKTALLMKYMANTLSGYEEDYTMTNLMLALGEEKFNTLFPGMGAHITPVVNDSTAVLNRSLIHTPKPQYLDSSFLSTGPIAAASNYDPKLGSNSWVISGKKTRSGNPILCADPHLSLSLPCIWLEMQLTAPGINVYGVSIPGTPAVIIGFNEDIAWGITNGSDDVKDWYKLKMTPDCKKYQYDGQWKDVTYTVEEIKRKGMPTFNDTIYHTLHGPIVCDKNFPTAQPEVFNHALKWALHTPSNEFLTFIQLNKAKNYTDYSNALVHYFCPSQNFTFAGKNNDIAVTHQGKMAVKWPGEGKFILDGTNSSCLPSAYIPQDSLPHLLNPLCGYILSANQQPTGSHYPYYYNGYYSENRANRIGRLLANDNNFTPEQMKIMQLDNTSNFAVDALPVLKSAVNENNWPDSIKKAFVQFSRWKGAYDKNDEQAKLFDLWMKKIRDYTWDEIKKYPFRSKLPDDYILLDLIRQQPDSYLFDKPETPEKEDARDIVTNAFLSAGREYLKLKRKGSVRWGDLNRVAVIHMTNIRFFNRQDLPGAGNPQAINAMSSKTGPSWRMIVELGESPLAFGIYAGGQSGNIGSTYYDDFINDWNQGTYYPLYLFRSKEEAKNKTTSTWMLK</sequence>
<dbReference type="InterPro" id="IPR014395">
    <property type="entry name" value="Pen/GL7ACA/AHL_acylase"/>
</dbReference>
<name>A0ABX3NST8_9BACT</name>
<dbReference type="Proteomes" id="UP000192277">
    <property type="component" value="Unassembled WGS sequence"/>
</dbReference>
<dbReference type="RefSeq" id="WP_014218579.1">
    <property type="nucleotide sequence ID" value="NZ_LWBO01000024.1"/>
</dbReference>
<dbReference type="SUPFAM" id="SSF56235">
    <property type="entry name" value="N-terminal nucleophile aminohydrolases (Ntn hydrolases)"/>
    <property type="match status" value="1"/>
</dbReference>
<evidence type="ECO:0000256" key="4">
    <source>
        <dbReference type="ARBA" id="ARBA00023145"/>
    </source>
</evidence>